<dbReference type="UniPathway" id="UPA00047">
    <property type="reaction ID" value="UER00057"/>
</dbReference>
<dbReference type="UniPathway" id="UPA00049">
    <property type="reaction ID" value="UER00061"/>
</dbReference>
<comment type="cofactor">
    <cofactor evidence="1 15">
        <name>Mg(2+)</name>
        <dbReference type="ChEBI" id="CHEBI:18420"/>
    </cofactor>
</comment>
<dbReference type="SUPFAM" id="SSF52016">
    <property type="entry name" value="LeuD/IlvD-like"/>
    <property type="match status" value="1"/>
</dbReference>
<dbReference type="GO" id="GO:0009099">
    <property type="term" value="P:L-valine biosynthetic process"/>
    <property type="evidence" value="ECO:0007669"/>
    <property type="project" value="UniProtKB-UniRule"/>
</dbReference>
<comment type="pathway">
    <text evidence="13 15">Amino-acid biosynthesis; L-isoleucine biosynthesis; L-isoleucine from 2-oxobutanoate: step 3/4.</text>
</comment>
<dbReference type="OrthoDB" id="9807077at2"/>
<comment type="cofactor">
    <cofactor evidence="15">
        <name>[2Fe-2S] cluster</name>
        <dbReference type="ChEBI" id="CHEBI:190135"/>
    </cofactor>
    <text evidence="15">Binds 1 [2Fe-2S] cluster per subunit. This cluster acts as a Lewis acid cofactor.</text>
</comment>
<keyword evidence="5 15" id="KW-0479">Metal-binding</keyword>
<dbReference type="Proteomes" id="UP000199031">
    <property type="component" value="Unassembled WGS sequence"/>
</dbReference>
<comment type="catalytic activity">
    <reaction evidence="15">
        <text>(2R,3R)-2,3-dihydroxy-3-methylpentanoate = (S)-3-methyl-2-oxopentanoate + H2O</text>
        <dbReference type="Rhea" id="RHEA:27694"/>
        <dbReference type="ChEBI" id="CHEBI:15377"/>
        <dbReference type="ChEBI" id="CHEBI:35146"/>
        <dbReference type="ChEBI" id="CHEBI:49258"/>
        <dbReference type="EC" id="4.2.1.9"/>
    </reaction>
</comment>
<proteinExistence type="inferred from homology"/>
<comment type="similarity">
    <text evidence="2 15">Belongs to the IlvD/Edd family.</text>
</comment>
<evidence type="ECO:0000256" key="1">
    <source>
        <dbReference type="ARBA" id="ARBA00001946"/>
    </source>
</evidence>
<dbReference type="GO" id="GO:0004160">
    <property type="term" value="F:dihydroxy-acid dehydratase activity"/>
    <property type="evidence" value="ECO:0007669"/>
    <property type="project" value="UniProtKB-UniRule"/>
</dbReference>
<dbReference type="InterPro" id="IPR050165">
    <property type="entry name" value="DHAD_IlvD/Edd"/>
</dbReference>
<sequence length="562" mass="59872">MAELNKYSKTLTQDPTQPAAQAMYYAIGFKEEDFKKAQVGVVSMGWDGNPCNMHLNDFATRVKDSVNKVDGLLGLRFYTIGVSDGISMGTDGMRYSLVSRDVIADSIETNAGAQYYDAIVAIPGCDKNMPGCIMAMGRLNRPSIMLYGGTIEPGHYKGQNDLNIVSAFEALGQKIAGNLSEEDFKGIVRHACPGAGACGGMYTANTMASAIEAMGMSLPYSSSNPALSEAKQKECDSVGEAIKLLLEKDIKPRDIMTRKAFENAITVVMVLGGSTNAVLHLIAVAKSVGVDLTVDDFQKISDKVPMLADFKPSGKYMMADLHQYGGVPAVMKYLLSKGLLHGDCLTVTGKTVAENLKDAPDLDFEKQDILMPLEKPLKATGHLQILYGNLAEKGSVAKITGKEGERFEGTARVFEGEAHLIEGLQSKRVHAGDVVVIRGIGPKGAPGMPEMLKPTGAIIGAGLGKSVALITDGRFSGGTHGFVVGHITPEAHEGGLIGLVEDNDIIEIDAINNTLTLKVSEEEIAKRKAAWKQPALKATSGVLYKYAKSVKTASEGCVTDEA</sequence>
<evidence type="ECO:0000256" key="8">
    <source>
        <dbReference type="ARBA" id="ARBA00023014"/>
    </source>
</evidence>
<dbReference type="InterPro" id="IPR056740">
    <property type="entry name" value="ILV_EDD_C"/>
</dbReference>
<dbReference type="InterPro" id="IPR042096">
    <property type="entry name" value="Dihydro-acid_dehy_C"/>
</dbReference>
<evidence type="ECO:0000256" key="3">
    <source>
        <dbReference type="ARBA" id="ARBA00022605"/>
    </source>
</evidence>
<evidence type="ECO:0000256" key="13">
    <source>
        <dbReference type="ARBA" id="ARBA00029437"/>
    </source>
</evidence>
<protein>
    <recommendedName>
        <fullName evidence="14 15">Dihydroxy-acid dehydratase</fullName>
        <shortName evidence="15">DAD</shortName>
        <ecNumber evidence="14 15">4.2.1.9</ecNumber>
    </recommendedName>
</protein>
<feature type="binding site" evidence="15">
    <location>
        <position position="450"/>
    </location>
    <ligand>
        <name>Mg(2+)</name>
        <dbReference type="ChEBI" id="CHEBI:18420"/>
    </ligand>
</feature>
<dbReference type="PROSITE" id="PS00887">
    <property type="entry name" value="ILVD_EDD_2"/>
    <property type="match status" value="1"/>
</dbReference>
<dbReference type="GO" id="GO:0000287">
    <property type="term" value="F:magnesium ion binding"/>
    <property type="evidence" value="ECO:0007669"/>
    <property type="project" value="UniProtKB-UniRule"/>
</dbReference>
<evidence type="ECO:0000259" key="16">
    <source>
        <dbReference type="Pfam" id="PF00920"/>
    </source>
</evidence>
<feature type="modified residue" description="N6-carboxylysine" evidence="15">
    <location>
        <position position="127"/>
    </location>
</feature>
<dbReference type="SUPFAM" id="SSF143975">
    <property type="entry name" value="IlvD/EDD N-terminal domain-like"/>
    <property type="match status" value="1"/>
</dbReference>
<keyword evidence="6 15" id="KW-0460">Magnesium</keyword>
<keyword evidence="10 15" id="KW-0100">Branched-chain amino acid biosynthesis</keyword>
<dbReference type="FunFam" id="3.50.30.80:FF:000001">
    <property type="entry name" value="Dihydroxy-acid dehydratase"/>
    <property type="match status" value="1"/>
</dbReference>
<feature type="binding site" evidence="15">
    <location>
        <position position="51"/>
    </location>
    <ligand>
        <name>[2Fe-2S] cluster</name>
        <dbReference type="ChEBI" id="CHEBI:190135"/>
    </ligand>
</feature>
<dbReference type="AlphaFoldDB" id="A0A1I5U873"/>
<evidence type="ECO:0000256" key="7">
    <source>
        <dbReference type="ARBA" id="ARBA00023004"/>
    </source>
</evidence>
<feature type="binding site" evidence="15">
    <location>
        <position position="126"/>
    </location>
    <ligand>
        <name>Mg(2+)</name>
        <dbReference type="ChEBI" id="CHEBI:18420"/>
    </ligand>
</feature>
<keyword evidence="4 15" id="KW-0001">2Fe-2S</keyword>
<feature type="domain" description="Dihydroxy-acid/6-phosphogluconate dehydratase C-terminal" evidence="17">
    <location>
        <begin position="368"/>
        <end position="557"/>
    </location>
</feature>
<keyword evidence="9 15" id="KW-0456">Lyase</keyword>
<dbReference type="PROSITE" id="PS00886">
    <property type="entry name" value="ILVD_EDD_1"/>
    <property type="match status" value="1"/>
</dbReference>
<dbReference type="NCBIfam" id="NF002068">
    <property type="entry name" value="PRK00911.1"/>
    <property type="match status" value="1"/>
</dbReference>
<evidence type="ECO:0000256" key="5">
    <source>
        <dbReference type="ARBA" id="ARBA00022723"/>
    </source>
</evidence>
<accession>A0A1I5U873</accession>
<keyword evidence="3 15" id="KW-0028">Amino-acid biosynthesis</keyword>
<evidence type="ECO:0000256" key="9">
    <source>
        <dbReference type="ARBA" id="ARBA00023239"/>
    </source>
</evidence>
<dbReference type="EMBL" id="FOXQ01000003">
    <property type="protein sequence ID" value="SFP91460.1"/>
    <property type="molecule type" value="Genomic_DNA"/>
</dbReference>
<dbReference type="InterPro" id="IPR037237">
    <property type="entry name" value="IlvD/EDD_N"/>
</dbReference>
<dbReference type="PANTHER" id="PTHR21000">
    <property type="entry name" value="DIHYDROXY-ACID DEHYDRATASE DAD"/>
    <property type="match status" value="1"/>
</dbReference>
<dbReference type="HAMAP" id="MF_00012">
    <property type="entry name" value="IlvD"/>
    <property type="match status" value="1"/>
</dbReference>
<keyword evidence="7 15" id="KW-0408">Iron</keyword>
<feature type="binding site" evidence="15">
    <location>
        <position position="84"/>
    </location>
    <ligand>
        <name>Mg(2+)</name>
        <dbReference type="ChEBI" id="CHEBI:18420"/>
    </ligand>
</feature>
<evidence type="ECO:0000256" key="15">
    <source>
        <dbReference type="HAMAP-Rule" id="MF_00012"/>
    </source>
</evidence>
<dbReference type="Pfam" id="PF00920">
    <property type="entry name" value="ILVD_EDD_N"/>
    <property type="match status" value="1"/>
</dbReference>
<evidence type="ECO:0000313" key="18">
    <source>
        <dbReference type="EMBL" id="SFP91460.1"/>
    </source>
</evidence>
<evidence type="ECO:0000313" key="19">
    <source>
        <dbReference type="Proteomes" id="UP000199031"/>
    </source>
</evidence>
<comment type="catalytic activity">
    <reaction evidence="11">
        <text>(2R)-2,3-dihydroxy-3-methylbutanoate = 3-methyl-2-oxobutanoate + H2O</text>
        <dbReference type="Rhea" id="RHEA:24809"/>
        <dbReference type="ChEBI" id="CHEBI:11851"/>
        <dbReference type="ChEBI" id="CHEBI:15377"/>
        <dbReference type="ChEBI" id="CHEBI:49072"/>
        <dbReference type="EC" id="4.2.1.9"/>
    </reaction>
    <physiologicalReaction direction="left-to-right" evidence="11">
        <dbReference type="Rhea" id="RHEA:24810"/>
    </physiologicalReaction>
</comment>
<dbReference type="STRING" id="1465490.SAMN05444277_103128"/>
<comment type="subunit">
    <text evidence="15">Homodimer.</text>
</comment>
<dbReference type="NCBIfam" id="TIGR00110">
    <property type="entry name" value="ilvD"/>
    <property type="match status" value="1"/>
</dbReference>
<comment type="pathway">
    <text evidence="12 15">Amino-acid biosynthesis; L-valine biosynthesis; L-valine from pyruvate: step 3/4.</text>
</comment>
<dbReference type="GO" id="GO:0009097">
    <property type="term" value="P:isoleucine biosynthetic process"/>
    <property type="evidence" value="ECO:0007669"/>
    <property type="project" value="UniProtKB-UniRule"/>
</dbReference>
<gene>
    <name evidence="15" type="primary">ilvD</name>
    <name evidence="18" type="ORF">SAMN05444277_103128</name>
</gene>
<dbReference type="PANTHER" id="PTHR21000:SF5">
    <property type="entry name" value="DIHYDROXY-ACID DEHYDRATASE, MITOCHONDRIAL"/>
    <property type="match status" value="1"/>
</dbReference>
<evidence type="ECO:0000256" key="14">
    <source>
        <dbReference type="ARBA" id="ARBA00029490"/>
    </source>
</evidence>
<organism evidence="18 19">
    <name type="scientific">Parafilimonas terrae</name>
    <dbReference type="NCBI Taxonomy" id="1465490"/>
    <lineage>
        <taxon>Bacteria</taxon>
        <taxon>Pseudomonadati</taxon>
        <taxon>Bacteroidota</taxon>
        <taxon>Chitinophagia</taxon>
        <taxon>Chitinophagales</taxon>
        <taxon>Chitinophagaceae</taxon>
        <taxon>Parafilimonas</taxon>
    </lineage>
</organism>
<feature type="binding site" description="via carbamate group" evidence="15">
    <location>
        <position position="127"/>
    </location>
    <ligand>
        <name>Mg(2+)</name>
        <dbReference type="ChEBI" id="CHEBI:18420"/>
    </ligand>
</feature>
<keyword evidence="19" id="KW-1185">Reference proteome</keyword>
<dbReference type="Gene3D" id="3.50.30.80">
    <property type="entry name" value="IlvD/EDD C-terminal domain-like"/>
    <property type="match status" value="1"/>
</dbReference>
<evidence type="ECO:0000256" key="6">
    <source>
        <dbReference type="ARBA" id="ARBA00022842"/>
    </source>
</evidence>
<dbReference type="RefSeq" id="WP_090656601.1">
    <property type="nucleotide sequence ID" value="NZ_FOXQ01000003.1"/>
</dbReference>
<comment type="function">
    <text evidence="15">Functions in the biosynthesis of branched-chain amino acids. Catalyzes the dehydration of (2R,3R)-2,3-dihydroxy-3-methylpentanoate (2,3-dihydroxy-3-methylvalerate) into 2-oxo-3-methylpentanoate (2-oxo-3-methylvalerate) and of (2R)-2,3-dihydroxy-3-methylbutanoate (2,3-dihydroxyisovalerate) into 2-oxo-3-methylbutanoate (2-oxoisovalerate), the penultimate precursor to L-isoleucine and L-valine, respectively.</text>
</comment>
<feature type="domain" description="Dihydroxy-acid/6-phosphogluconate dehydratase N-terminal" evidence="16">
    <location>
        <begin position="36"/>
        <end position="355"/>
    </location>
</feature>
<dbReference type="EC" id="4.2.1.9" evidence="14 15"/>
<dbReference type="GO" id="GO:0051537">
    <property type="term" value="F:2 iron, 2 sulfur cluster binding"/>
    <property type="evidence" value="ECO:0007669"/>
    <property type="project" value="UniProtKB-UniRule"/>
</dbReference>
<dbReference type="InterPro" id="IPR020558">
    <property type="entry name" value="DiOHA_6PGluconate_deHydtase_CS"/>
</dbReference>
<evidence type="ECO:0000259" key="17">
    <source>
        <dbReference type="Pfam" id="PF24877"/>
    </source>
</evidence>
<keyword evidence="8 15" id="KW-0411">Iron-sulfur</keyword>
<comment type="caution">
    <text evidence="15">Lacks conserved residue(s) required for the propagation of feature annotation.</text>
</comment>
<name>A0A1I5U873_9BACT</name>
<evidence type="ECO:0000256" key="4">
    <source>
        <dbReference type="ARBA" id="ARBA00022714"/>
    </source>
</evidence>
<dbReference type="InterPro" id="IPR000581">
    <property type="entry name" value="ILV_EDD_N"/>
</dbReference>
<reference evidence="18 19" key="1">
    <citation type="submission" date="2016-10" db="EMBL/GenBank/DDBJ databases">
        <authorList>
            <person name="de Groot N.N."/>
        </authorList>
    </citation>
    <scope>NUCLEOTIDE SEQUENCE [LARGE SCALE GENOMIC DNA]</scope>
    <source>
        <strain evidence="18 19">DSM 28286</strain>
    </source>
</reference>
<dbReference type="InterPro" id="IPR004404">
    <property type="entry name" value="DihydroxyA_deHydtase"/>
</dbReference>
<dbReference type="Pfam" id="PF24877">
    <property type="entry name" value="ILV_EDD_C"/>
    <property type="match status" value="1"/>
</dbReference>
<evidence type="ECO:0000256" key="11">
    <source>
        <dbReference type="ARBA" id="ARBA00029304"/>
    </source>
</evidence>
<evidence type="ECO:0000256" key="2">
    <source>
        <dbReference type="ARBA" id="ARBA00006486"/>
    </source>
</evidence>
<evidence type="ECO:0000256" key="12">
    <source>
        <dbReference type="ARBA" id="ARBA00029436"/>
    </source>
</evidence>
<feature type="active site" description="Proton acceptor" evidence="15">
    <location>
        <position position="476"/>
    </location>
</feature>
<evidence type="ECO:0000256" key="10">
    <source>
        <dbReference type="ARBA" id="ARBA00023304"/>
    </source>
</evidence>